<comment type="caution">
    <text evidence="1">The sequence shown here is derived from an EMBL/GenBank/DDBJ whole genome shotgun (WGS) entry which is preliminary data.</text>
</comment>
<name>A0A853AQH1_9PSEU</name>
<dbReference type="Proteomes" id="UP000587002">
    <property type="component" value="Unassembled WGS sequence"/>
</dbReference>
<dbReference type="EMBL" id="JACCFJ010000001">
    <property type="protein sequence ID" value="NYI82931.1"/>
    <property type="molecule type" value="Genomic_DNA"/>
</dbReference>
<organism evidence="1 2">
    <name type="scientific">Saccharopolyspora hordei</name>
    <dbReference type="NCBI Taxonomy" id="1838"/>
    <lineage>
        <taxon>Bacteria</taxon>
        <taxon>Bacillati</taxon>
        <taxon>Actinomycetota</taxon>
        <taxon>Actinomycetes</taxon>
        <taxon>Pseudonocardiales</taxon>
        <taxon>Pseudonocardiaceae</taxon>
        <taxon>Saccharopolyspora</taxon>
    </lineage>
</organism>
<sequence>MAAGFAAVGAGTASAAETTDVPEPDLSSIPDQIGFTAPVNACQMQEGAGFGPVKAPCADAQLHASSPNLVKQVGVDITTTAHGVAGELQDGSSPLVPGKANRVLGHLVAEGDRLAGMTKTRPTLGVSATPEHIGVLHERVPDATLLDAEIGPYTPGHQGVSAVDTAFDVTAVQGFESQPVISPVGAISPVAELDQGLGGDATRLSDQITSRVSAKPVHRISGVLDPVVEEVVGTT</sequence>
<evidence type="ECO:0000313" key="2">
    <source>
        <dbReference type="Proteomes" id="UP000587002"/>
    </source>
</evidence>
<protein>
    <submittedName>
        <fullName evidence="1">Uncharacterized protein</fullName>
    </submittedName>
</protein>
<dbReference type="AlphaFoldDB" id="A0A853AQH1"/>
<evidence type="ECO:0000313" key="1">
    <source>
        <dbReference type="EMBL" id="NYI82931.1"/>
    </source>
</evidence>
<dbReference type="RefSeq" id="WP_179719057.1">
    <property type="nucleotide sequence ID" value="NZ_BAABFH010000001.1"/>
</dbReference>
<accession>A0A853AQH1</accession>
<reference evidence="1 2" key="1">
    <citation type="submission" date="2020-07" db="EMBL/GenBank/DDBJ databases">
        <title>Sequencing the genomes of 1000 actinobacteria strains.</title>
        <authorList>
            <person name="Klenk H.-P."/>
        </authorList>
    </citation>
    <scope>NUCLEOTIDE SEQUENCE [LARGE SCALE GENOMIC DNA]</scope>
    <source>
        <strain evidence="1 2">DSM 44065</strain>
    </source>
</reference>
<proteinExistence type="predicted"/>
<gene>
    <name evidence="1" type="ORF">HNR68_001561</name>
</gene>
<keyword evidence="2" id="KW-1185">Reference proteome</keyword>